<name>I7KRE4_BPPR1</name>
<evidence type="ECO:0000313" key="1">
    <source>
        <dbReference type="EMBL" id="CCI88795.1"/>
    </source>
</evidence>
<proteinExistence type="predicted"/>
<dbReference type="Proteomes" id="UP000002909">
    <property type="component" value="Segment"/>
</dbReference>
<dbReference type="RefSeq" id="YP_007236054.1">
    <property type="nucleotide sequence ID" value="NC_019909.1"/>
</dbReference>
<dbReference type="OrthoDB" id="20080at10239"/>
<reference evidence="1 2" key="1">
    <citation type="submission" date="2012-06" db="EMBL/GenBank/DDBJ databases">
        <title>Genomic characterization of five bacteriophages specific for Yersinia species.</title>
        <authorList>
            <person name="Skurnik M."/>
            <person name="Nawaz A."/>
            <person name="Happonen L."/>
            <person name="Butcher S."/>
            <person name="Mattinen L."/>
        </authorList>
    </citation>
    <scope>NUCLEOTIDE SEQUENCE [LARGE SCALE GENOMIC DNA]</scope>
</reference>
<protein>
    <submittedName>
        <fullName evidence="1">Uncharacterized protein</fullName>
    </submittedName>
</protein>
<evidence type="ECO:0000313" key="2">
    <source>
        <dbReference type="Proteomes" id="UP000002909"/>
    </source>
</evidence>
<keyword evidence="2" id="KW-1185">Reference proteome</keyword>
<organism evidence="1 2">
    <name type="scientific">Yersinia phage phiR1-RT</name>
    <dbReference type="NCBI Taxonomy" id="1206558"/>
    <lineage>
        <taxon>Viruses</taxon>
        <taxon>Duplodnaviria</taxon>
        <taxon>Heunggongvirae</taxon>
        <taxon>Uroviricota</taxon>
        <taxon>Caudoviricetes</taxon>
        <taxon>Pantevenvirales</taxon>
        <taxon>Straboviridae</taxon>
        <taxon>Tevenvirinae</taxon>
        <taxon>Tegunavirus</taxon>
        <taxon>Tegunavirus r1rt</taxon>
    </lineage>
</organism>
<dbReference type="EMBL" id="HE956709">
    <property type="protein sequence ID" value="CCI88795.1"/>
    <property type="molecule type" value="Genomic_DNA"/>
</dbReference>
<dbReference type="GeneID" id="14295705"/>
<gene>
    <name evidence="1" type="primary">g221</name>
    <name evidence="1" type="ORF">BN80_225</name>
</gene>
<accession>I7KRE4</accession>
<sequence length="95" mass="11014">MKELLENYIKYSNMYVEIYRSDSSTDWLLDKLDAAGKALRKAASEKSLNKSATKFYITMFISSNVNRKSTNKSVAVYMEERNKKDIQNLKNFLGI</sequence>
<organismHost>
    <name type="scientific">Yersinia enterocolitica</name>
    <dbReference type="NCBI Taxonomy" id="630"/>
</organismHost>
<dbReference type="KEGG" id="vg:14295705"/>